<dbReference type="Pfam" id="PF07083">
    <property type="entry name" value="DUF1351"/>
    <property type="match status" value="1"/>
</dbReference>
<dbReference type="RefSeq" id="WP_062681061.1">
    <property type="nucleotide sequence ID" value="NZ_LVEA01000036.1"/>
</dbReference>
<reference evidence="2 3" key="1">
    <citation type="submission" date="2016-03" db="EMBL/GenBank/DDBJ databases">
        <title>Comparative genomics of human isolates of Fusobacterium necrophorum.</title>
        <authorList>
            <person name="Jensen A."/>
            <person name="Bank S."/>
            <person name="Andersen P.S."/>
            <person name="Kristensen L.H."/>
            <person name="Prag J."/>
        </authorList>
    </citation>
    <scope>NUCLEOTIDE SEQUENCE [LARGE SCALE GENOMIC DNA]</scope>
    <source>
        <strain evidence="2 3">LS_1264</strain>
    </source>
</reference>
<dbReference type="InterPro" id="IPR009785">
    <property type="entry name" value="Prophage_Lj928_Orf309"/>
</dbReference>
<evidence type="ECO:0008006" key="4">
    <source>
        <dbReference type="Google" id="ProtNLM"/>
    </source>
</evidence>
<dbReference type="EMBL" id="LVEA01000036">
    <property type="protein sequence ID" value="KYL03910.1"/>
    <property type="molecule type" value="Genomic_DNA"/>
</dbReference>
<organism evidence="2 3">
    <name type="scientific">Fusobacterium necrophorum subsp. funduliforme</name>
    <dbReference type="NCBI Taxonomy" id="143387"/>
    <lineage>
        <taxon>Bacteria</taxon>
        <taxon>Fusobacteriati</taxon>
        <taxon>Fusobacteriota</taxon>
        <taxon>Fusobacteriia</taxon>
        <taxon>Fusobacteriales</taxon>
        <taxon>Fusobacteriaceae</taxon>
        <taxon>Fusobacterium</taxon>
    </lineage>
</organism>
<name>A0A162IQN9_9FUSO</name>
<dbReference type="Proteomes" id="UP000075816">
    <property type="component" value="Unassembled WGS sequence"/>
</dbReference>
<dbReference type="AlphaFoldDB" id="A0A162IQN9"/>
<evidence type="ECO:0000313" key="2">
    <source>
        <dbReference type="EMBL" id="KYL03910.1"/>
    </source>
</evidence>
<protein>
    <recommendedName>
        <fullName evidence="4">DUF1351 domain-containing protein</fullName>
    </recommendedName>
</protein>
<feature type="region of interest" description="Disordered" evidence="1">
    <location>
        <begin position="226"/>
        <end position="248"/>
    </location>
</feature>
<sequence>MELKTTKNTPAIIEFNFNEIKTSLEEYSEKYVGLVVTEENIKEMTDAKNELGKIEKSIDSYRLEQKKEMEKPIKEFEAKCKELIEVVKKVSIPIREQLNSFEEKRKTEKEKEVKKIIEKIIEKFGLDETYAFQLTIVPKYLNKGQKEKDTIEELEQRAMLLKKSQEQEEQLKKMKEEKINLIEKTIQKNNEEFGVSLKIVDFLSLVDKEFSEILEHIEKTVKQELEKKNENNKKQESTPQLSKEKTKMKEKNSFIFTIRNISKKDFDKIQNFLSNEFYDFDFKKI</sequence>
<comment type="caution">
    <text evidence="2">The sequence shown here is derived from an EMBL/GenBank/DDBJ whole genome shotgun (WGS) entry which is preliminary data.</text>
</comment>
<evidence type="ECO:0000313" key="3">
    <source>
        <dbReference type="Proteomes" id="UP000075816"/>
    </source>
</evidence>
<gene>
    <name evidence="2" type="ORF">A2J07_10920</name>
</gene>
<proteinExistence type="predicted"/>
<evidence type="ECO:0000256" key="1">
    <source>
        <dbReference type="SAM" id="MobiDB-lite"/>
    </source>
</evidence>
<accession>A0A162IQN9</accession>